<evidence type="ECO:0000256" key="4">
    <source>
        <dbReference type="ARBA" id="ARBA00022676"/>
    </source>
</evidence>
<organism evidence="17 18">
    <name type="scientific">Amphilophus citrinellus</name>
    <name type="common">Midas cichlid</name>
    <name type="synonym">Cichlasoma citrinellum</name>
    <dbReference type="NCBI Taxonomy" id="61819"/>
    <lineage>
        <taxon>Eukaryota</taxon>
        <taxon>Metazoa</taxon>
        <taxon>Chordata</taxon>
        <taxon>Craniata</taxon>
        <taxon>Vertebrata</taxon>
        <taxon>Euteleostomi</taxon>
        <taxon>Actinopterygii</taxon>
        <taxon>Neopterygii</taxon>
        <taxon>Teleostei</taxon>
        <taxon>Neoteleostei</taxon>
        <taxon>Acanthomorphata</taxon>
        <taxon>Ovalentaria</taxon>
        <taxon>Cichlomorphae</taxon>
        <taxon>Cichliformes</taxon>
        <taxon>Cichlidae</taxon>
        <taxon>New World cichlids</taxon>
        <taxon>Cichlasomatinae</taxon>
        <taxon>Heroini</taxon>
        <taxon>Amphilophus</taxon>
    </lineage>
</organism>
<evidence type="ECO:0000313" key="17">
    <source>
        <dbReference type="Ensembl" id="ENSACIP00000001720.1"/>
    </source>
</evidence>
<evidence type="ECO:0000256" key="13">
    <source>
        <dbReference type="ARBA" id="ARBA00036348"/>
    </source>
</evidence>
<dbReference type="GeneTree" id="ENSGT00940000159930"/>
<dbReference type="PANTHER" id="PTHR45941:SF1">
    <property type="entry name" value="ALPHA-N-ACETYLGALACTOSAMINIDE ALPHA-2,6-SIALYLTRANSFERASE 1"/>
    <property type="match status" value="1"/>
</dbReference>
<dbReference type="Gene3D" id="3.90.1480.20">
    <property type="entry name" value="Glycosyl transferase family 29"/>
    <property type="match status" value="1"/>
</dbReference>
<evidence type="ECO:0000256" key="5">
    <source>
        <dbReference type="ARBA" id="ARBA00022679"/>
    </source>
</evidence>
<dbReference type="GO" id="GO:0000139">
    <property type="term" value="C:Golgi membrane"/>
    <property type="evidence" value="ECO:0007669"/>
    <property type="project" value="UniProtKB-SubCell"/>
</dbReference>
<dbReference type="PANTHER" id="PTHR45941">
    <property type="entry name" value="ALPHA-N-ACETYLGALACTOSAMINIDE ALPHA-2,6-SIALYLTRANSFERASE 2-LIKE-RELATED"/>
    <property type="match status" value="1"/>
</dbReference>
<evidence type="ECO:0000256" key="16">
    <source>
        <dbReference type="ARBA" id="ARBA00052285"/>
    </source>
</evidence>
<dbReference type="Proteomes" id="UP000261340">
    <property type="component" value="Unplaced"/>
</dbReference>
<evidence type="ECO:0000256" key="1">
    <source>
        <dbReference type="ARBA" id="ARBA00004323"/>
    </source>
</evidence>
<protein>
    <recommendedName>
        <fullName evidence="14">alpha-N-acetylgalactosaminide alpha-2,6-sialyltransferase</fullName>
        <ecNumber evidence="14">2.4.3.3</ecNumber>
    </recommendedName>
</protein>
<keyword evidence="18" id="KW-1185">Reference proteome</keyword>
<keyword evidence="5" id="KW-0808">Transferase</keyword>
<evidence type="ECO:0000256" key="7">
    <source>
        <dbReference type="ARBA" id="ARBA00022968"/>
    </source>
</evidence>
<keyword evidence="9" id="KW-0333">Golgi apparatus</keyword>
<name>A0A3Q0QWF5_AMPCI</name>
<evidence type="ECO:0000256" key="6">
    <source>
        <dbReference type="ARBA" id="ARBA00022692"/>
    </source>
</evidence>
<accession>A0A3Q0QWF5</accession>
<dbReference type="Ensembl" id="ENSACIT00000001792.1">
    <property type="protein sequence ID" value="ENSACIP00000001720.1"/>
    <property type="gene ID" value="ENSACIG00000001407.1"/>
</dbReference>
<keyword evidence="4" id="KW-0328">Glycosyltransferase</keyword>
<keyword evidence="6" id="KW-0812">Transmembrane</keyword>
<evidence type="ECO:0000256" key="15">
    <source>
        <dbReference type="ARBA" id="ARBA00050664"/>
    </source>
</evidence>
<evidence type="ECO:0000256" key="8">
    <source>
        <dbReference type="ARBA" id="ARBA00022989"/>
    </source>
</evidence>
<proteinExistence type="inferred from homology"/>
<keyword evidence="12" id="KW-0325">Glycoprotein</keyword>
<comment type="pathway">
    <text evidence="2">Protein modification; protein glycosylation.</text>
</comment>
<evidence type="ECO:0000256" key="12">
    <source>
        <dbReference type="ARBA" id="ARBA00023180"/>
    </source>
</evidence>
<reference evidence="17" key="1">
    <citation type="submission" date="2025-08" db="UniProtKB">
        <authorList>
            <consortium name="Ensembl"/>
        </authorList>
    </citation>
    <scope>IDENTIFICATION</scope>
</reference>
<keyword evidence="8" id="KW-1133">Transmembrane helix</keyword>
<comment type="subcellular location">
    <subcellularLocation>
        <location evidence="1">Golgi apparatus membrane</location>
        <topology evidence="1">Single-pass type II membrane protein</topology>
    </subcellularLocation>
</comment>
<evidence type="ECO:0000256" key="9">
    <source>
        <dbReference type="ARBA" id="ARBA00023034"/>
    </source>
</evidence>
<comment type="similarity">
    <text evidence="3">Belongs to the glycosyltransferase 29 family.</text>
</comment>
<evidence type="ECO:0000256" key="10">
    <source>
        <dbReference type="ARBA" id="ARBA00023136"/>
    </source>
</evidence>
<dbReference type="AlphaFoldDB" id="A0A3Q0QWF5"/>
<evidence type="ECO:0000256" key="11">
    <source>
        <dbReference type="ARBA" id="ARBA00023157"/>
    </source>
</evidence>
<dbReference type="OMA" id="YDENPAR"/>
<dbReference type="InterPro" id="IPR001675">
    <property type="entry name" value="Glyco_trans_29"/>
</dbReference>
<dbReference type="EC" id="2.4.3.3" evidence="14"/>
<dbReference type="GO" id="GO:0001665">
    <property type="term" value="F:alpha-N-acetylgalactosaminide alpha-2,6-sialyltransferase activity"/>
    <property type="evidence" value="ECO:0007669"/>
    <property type="project" value="UniProtKB-EC"/>
</dbReference>
<reference evidence="17" key="2">
    <citation type="submission" date="2025-09" db="UniProtKB">
        <authorList>
            <consortium name="Ensembl"/>
        </authorList>
    </citation>
    <scope>IDENTIFICATION</scope>
</reference>
<comment type="catalytic activity">
    <reaction evidence="15">
        <text>a 3-O-[N-acetyl-alpha-neuraminyl-(2-&gt;3)-beta-D-galactosyl-(1-&gt;3)-N-acetyl-alpha-D-galactosaminyl]-L-threonyl-[protein] + CMP-N-acetyl-beta-neuraminate = a 3-O-{alpha-Neu5Ac-(2-&gt;3)-beta-D-Gal-(1-&gt;3)-[alpha-Neu5Ac-(2-&gt;6)]-alpha-D-GalNAc}-L-threonyl-[protein] + CMP + H(+)</text>
        <dbReference type="Rhea" id="RHEA:81659"/>
        <dbReference type="Rhea" id="RHEA-COMP:14417"/>
        <dbReference type="Rhea" id="RHEA-COMP:16763"/>
        <dbReference type="ChEBI" id="CHEBI:15378"/>
        <dbReference type="ChEBI" id="CHEBI:57812"/>
        <dbReference type="ChEBI" id="CHEBI:60377"/>
        <dbReference type="ChEBI" id="CHEBI:139598"/>
        <dbReference type="ChEBI" id="CHEBI:156398"/>
    </reaction>
    <physiologicalReaction direction="left-to-right" evidence="15">
        <dbReference type="Rhea" id="RHEA:81660"/>
    </physiologicalReaction>
</comment>
<keyword evidence="10" id="KW-0472">Membrane</keyword>
<dbReference type="STRING" id="61819.ENSACIP00000001720"/>
<keyword evidence="7" id="KW-0735">Signal-anchor</keyword>
<dbReference type="GO" id="GO:0009312">
    <property type="term" value="P:oligosaccharide biosynthetic process"/>
    <property type="evidence" value="ECO:0007669"/>
    <property type="project" value="TreeGrafter"/>
</dbReference>
<dbReference type="Pfam" id="PF00777">
    <property type="entry name" value="Glyco_transf_29"/>
    <property type="match status" value="1"/>
</dbReference>
<evidence type="ECO:0000313" key="18">
    <source>
        <dbReference type="Proteomes" id="UP000261340"/>
    </source>
</evidence>
<comment type="catalytic activity">
    <reaction evidence="13">
        <text>a beta-D-galactosyl-(1-&gt;3)-N-acetyl-alpha-D-galactosaminyl derivative + CMP-N-acetyl-beta-neuraminate = a beta-D-galactosyl-(1-&gt;3)-[N-acetyl-alpha-neuraminyl-(2-&gt;6)]-N-acetyl-alpha-D-galactosaminyl derivative + CMP + H(+)</text>
        <dbReference type="Rhea" id="RHEA:11136"/>
        <dbReference type="ChEBI" id="CHEBI:15378"/>
        <dbReference type="ChEBI" id="CHEBI:57812"/>
        <dbReference type="ChEBI" id="CHEBI:60377"/>
        <dbReference type="ChEBI" id="CHEBI:133470"/>
        <dbReference type="ChEBI" id="CHEBI:140764"/>
        <dbReference type="EC" id="2.4.3.3"/>
    </reaction>
    <physiologicalReaction direction="left-to-right" evidence="13">
        <dbReference type="Rhea" id="RHEA:11137"/>
    </physiologicalReaction>
</comment>
<comment type="catalytic activity">
    <reaction evidence="16">
        <text>a 3-O-[N-acetyl-alpha-D-galactosaminyl]-L-threonyl-[protein] + CMP-N-acetyl-beta-neuraminate = a 3-O-[N-acetyl-alpha-neuraminosyl-(2-&gt;6)-N-acetyl-alpha-D-galactosaminyl]-L-threonyl-[protein] + CMP + H(+)</text>
        <dbReference type="Rhea" id="RHEA:81643"/>
        <dbReference type="Rhea" id="RHEA-COMP:11689"/>
        <dbReference type="Rhea" id="RHEA-COMP:19720"/>
        <dbReference type="ChEBI" id="CHEBI:15378"/>
        <dbReference type="ChEBI" id="CHEBI:57812"/>
        <dbReference type="ChEBI" id="CHEBI:60377"/>
        <dbReference type="ChEBI" id="CHEBI:87075"/>
        <dbReference type="ChEBI" id="CHEBI:231970"/>
    </reaction>
    <physiologicalReaction direction="left-to-right" evidence="16">
        <dbReference type="Rhea" id="RHEA:81644"/>
    </physiologicalReaction>
</comment>
<evidence type="ECO:0000256" key="3">
    <source>
        <dbReference type="ARBA" id="ARBA00006003"/>
    </source>
</evidence>
<evidence type="ECO:0000256" key="2">
    <source>
        <dbReference type="ARBA" id="ARBA00004922"/>
    </source>
</evidence>
<sequence length="280" mass="31280">PDKNMYIMIVVQLVKNALKLENISFGSYIKLWGNKENASVPSSLYTAASKAKIVDSTKMNPVTKPSTPGAVVETPMPLLYRKNYTKLPQWDFDDVYNQDAPPRPMTCAQSLRNSQDETFRKAFLPNIRLFLHKDNINMSEWNRLSHFNNPFGFMQFKYDALKKLPNAAVEAASKKPLLLPKPGGDGCVHCAVVGTGGILNGSRMGVEIDAHDYVFRMNGALTNGYEEDVGNKTSVYVHTAHSITSSLHILKKYGYKATPHDEVLKHFIGLSFSSYSTRTP</sequence>
<keyword evidence="11" id="KW-1015">Disulfide bond</keyword>
<evidence type="ECO:0000256" key="14">
    <source>
        <dbReference type="ARBA" id="ARBA00039109"/>
    </source>
</evidence>
<dbReference type="InterPro" id="IPR038578">
    <property type="entry name" value="GT29-like_sf"/>
</dbReference>